<gene>
    <name evidence="3" type="ORF">SUZIE_134680</name>
</gene>
<dbReference type="SUPFAM" id="SSF53448">
    <property type="entry name" value="Nucleotide-diphospho-sugar transferases"/>
    <property type="match status" value="1"/>
</dbReference>
<dbReference type="PANTHER" id="PTHR22916:SF3">
    <property type="entry name" value="UDP-GLCNAC:BETAGAL BETA-1,3-N-ACETYLGLUCOSAMINYLTRANSFERASE-LIKE PROTEIN 1"/>
    <property type="match status" value="1"/>
</dbReference>
<dbReference type="Pfam" id="PF00535">
    <property type="entry name" value="Glycos_transf_2"/>
    <property type="match status" value="1"/>
</dbReference>
<feature type="compositionally biased region" description="Polar residues" evidence="1">
    <location>
        <begin position="15"/>
        <end position="41"/>
    </location>
</feature>
<feature type="region of interest" description="Disordered" evidence="1">
    <location>
        <begin position="13"/>
        <end position="45"/>
    </location>
</feature>
<reference evidence="3" key="1">
    <citation type="submission" date="2020-03" db="EMBL/GenBank/DDBJ databases">
        <title>Studies in the Genomics of Life Span.</title>
        <authorList>
            <person name="Glass D."/>
        </authorList>
    </citation>
    <scope>NUCLEOTIDE SEQUENCE</scope>
    <source>
        <strain evidence="3">SUZIE</strain>
        <tissue evidence="3">Muscle</tissue>
    </source>
</reference>
<evidence type="ECO:0000313" key="3">
    <source>
        <dbReference type="EMBL" id="MBZ3875786.1"/>
    </source>
</evidence>
<evidence type="ECO:0000313" key="4">
    <source>
        <dbReference type="Proteomes" id="UP001166674"/>
    </source>
</evidence>
<evidence type="ECO:0000256" key="1">
    <source>
        <dbReference type="SAM" id="MobiDB-lite"/>
    </source>
</evidence>
<dbReference type="EMBL" id="JAATJV010258251">
    <property type="protein sequence ID" value="MBZ3875786.1"/>
    <property type="molecule type" value="Genomic_DNA"/>
</dbReference>
<dbReference type="Proteomes" id="UP001166674">
    <property type="component" value="Unassembled WGS sequence"/>
</dbReference>
<dbReference type="GO" id="GO:0016758">
    <property type="term" value="F:hexosyltransferase activity"/>
    <property type="evidence" value="ECO:0007669"/>
    <property type="project" value="UniProtKB-ARBA"/>
</dbReference>
<comment type="caution">
    <text evidence="3">The sequence shown here is derived from an EMBL/GenBank/DDBJ whole genome shotgun (WGS) entry which is preliminary data.</text>
</comment>
<keyword evidence="4" id="KW-1185">Reference proteome</keyword>
<protein>
    <submittedName>
        <fullName evidence="3">UDP-GlcNAc:betaGal beta-1,3-N-acetylglucosaminyltransferase-like protein 1</fullName>
    </submittedName>
</protein>
<name>A0AA41MPV8_SCICA</name>
<sequence>MLCGVLNVTGKYPSNKDSVSSRLPNTTAHTATQQPSTQDSDTLFTERRTRTRCFTAVGLAAEFRSRLPPADEGVGLRPAKRAVQPGSRTRGWALQQGSVLRALNTRGKAEAPEAPPTARRSPAHPATLPDRSPTLQIDVSLSQSNAAQPPLRFPEQLAQAPSAEAGLRTGGAGGGCRVAMRRLGNPAGPGQPPLVSVILPVHNADLWLDECLESVLRQDFEGTMELSVFNDASKDKSMTIIEKWRPKLEGSGILVVVGGHDSPSPRGVGYSKNQAIAQSSGAYLCFLDSDDAMMPGRVRLQYEAAVQHPTSIIGCRVRRDPPGSTERYTRWINQLAPPQLLTQVFTAHGPTVIMPTWFCSRAWFSHVGPFDEGGQGVPEDLLFFYQHLRKGGGLLRVDQTLLLYRYHPRAATHSVLEADCPGLGLLRGQVSSGPGLGSAGWPGPASPALLGRPLPVCPAGRCVLRVVRDPGHLCPGLAPQGSLSGAVTCVLQALGLDAPFLQGSSPGWPQGPLAMGGGQRVGRTTIWTHRVRFLEERALPSWTSFTIWNAGRQGRRLYRSLTAASRQKVVAFCDVDENKIRKGFYCYEGAQERPKPRVPVLHFRAARPPFVLCVKLGSRVLTTAERAHAGAEAREVAAAARFCHLSVLAERASQLAPRAPGAMAPSLTASACCWPAVSGRTLFLQDLTGGEFEDNLRSLHLQEGRDFLHFS</sequence>
<evidence type="ECO:0000259" key="2">
    <source>
        <dbReference type="Pfam" id="PF00535"/>
    </source>
</evidence>
<accession>A0AA41MPV8</accession>
<dbReference type="InterPro" id="IPR001173">
    <property type="entry name" value="Glyco_trans_2-like"/>
</dbReference>
<dbReference type="CDD" id="cd06913">
    <property type="entry name" value="beta3GnTL1_like"/>
    <property type="match status" value="1"/>
</dbReference>
<dbReference type="AlphaFoldDB" id="A0AA41MPV8"/>
<feature type="domain" description="Glycosyltransferase 2-like" evidence="2">
    <location>
        <begin position="196"/>
        <end position="366"/>
    </location>
</feature>
<proteinExistence type="predicted"/>
<dbReference type="PANTHER" id="PTHR22916">
    <property type="entry name" value="GLYCOSYLTRANSFERASE"/>
    <property type="match status" value="1"/>
</dbReference>
<dbReference type="Gene3D" id="3.90.550.10">
    <property type="entry name" value="Spore Coat Polysaccharide Biosynthesis Protein SpsA, Chain A"/>
    <property type="match status" value="1"/>
</dbReference>
<dbReference type="InterPro" id="IPR029044">
    <property type="entry name" value="Nucleotide-diphossugar_trans"/>
</dbReference>
<feature type="region of interest" description="Disordered" evidence="1">
    <location>
        <begin position="106"/>
        <end position="132"/>
    </location>
</feature>
<organism evidence="3 4">
    <name type="scientific">Sciurus carolinensis</name>
    <name type="common">Eastern gray squirrel</name>
    <dbReference type="NCBI Taxonomy" id="30640"/>
    <lineage>
        <taxon>Eukaryota</taxon>
        <taxon>Metazoa</taxon>
        <taxon>Chordata</taxon>
        <taxon>Craniata</taxon>
        <taxon>Vertebrata</taxon>
        <taxon>Euteleostomi</taxon>
        <taxon>Mammalia</taxon>
        <taxon>Eutheria</taxon>
        <taxon>Euarchontoglires</taxon>
        <taxon>Glires</taxon>
        <taxon>Rodentia</taxon>
        <taxon>Sciuromorpha</taxon>
        <taxon>Sciuridae</taxon>
        <taxon>Sciurinae</taxon>
        <taxon>Sciurini</taxon>
        <taxon>Sciurus</taxon>
    </lineage>
</organism>